<name>A0A517PNC3_9PLAN</name>
<feature type="compositionally biased region" description="Basic residues" evidence="1">
    <location>
        <begin position="256"/>
        <end position="266"/>
    </location>
</feature>
<gene>
    <name evidence="2" type="ORF">HG66A1_26530</name>
</gene>
<dbReference type="Proteomes" id="UP000320421">
    <property type="component" value="Chromosome"/>
</dbReference>
<dbReference type="Pfam" id="PF14559">
    <property type="entry name" value="TPR_19"/>
    <property type="match status" value="1"/>
</dbReference>
<dbReference type="InterPro" id="IPR011990">
    <property type="entry name" value="TPR-like_helical_dom_sf"/>
</dbReference>
<dbReference type="AlphaFoldDB" id="A0A517PNC3"/>
<dbReference type="SUPFAM" id="SSF48452">
    <property type="entry name" value="TPR-like"/>
    <property type="match status" value="1"/>
</dbReference>
<protein>
    <submittedName>
        <fullName evidence="2">Uncharacterized protein</fullName>
    </submittedName>
</protein>
<evidence type="ECO:0000256" key="1">
    <source>
        <dbReference type="SAM" id="MobiDB-lite"/>
    </source>
</evidence>
<dbReference type="Gene3D" id="1.25.40.10">
    <property type="entry name" value="Tetratricopeptide repeat domain"/>
    <property type="match status" value="2"/>
</dbReference>
<evidence type="ECO:0000313" key="2">
    <source>
        <dbReference type="EMBL" id="QDT20863.1"/>
    </source>
</evidence>
<evidence type="ECO:0000313" key="3">
    <source>
        <dbReference type="Proteomes" id="UP000320421"/>
    </source>
</evidence>
<keyword evidence="3" id="KW-1185">Reference proteome</keyword>
<dbReference type="RefSeq" id="WP_145184264.1">
    <property type="nucleotide sequence ID" value="NZ_CP036266.1"/>
</dbReference>
<organism evidence="2 3">
    <name type="scientific">Gimesia chilikensis</name>
    <dbReference type="NCBI Taxonomy" id="2605989"/>
    <lineage>
        <taxon>Bacteria</taxon>
        <taxon>Pseudomonadati</taxon>
        <taxon>Planctomycetota</taxon>
        <taxon>Planctomycetia</taxon>
        <taxon>Planctomycetales</taxon>
        <taxon>Planctomycetaceae</taxon>
        <taxon>Gimesia</taxon>
    </lineage>
</organism>
<dbReference type="EMBL" id="CP036266">
    <property type="protein sequence ID" value="QDT20863.1"/>
    <property type="molecule type" value="Genomic_DNA"/>
</dbReference>
<sequence>METQQTLQGAIDLFRQGLHYQALDQITQLHAVDPDAGKAWELKGLIEDSLSWHNTSIHSLETATTLIPLSASGQYVLAKNYLETGKTALAQSVFTILLQREDIPDRLLPALSTYLGRHSEMKHLALQACRKAVRRDPDQADSWLGMAHFMNQLGYPQRQVASILRKAVSLDPENRHYRLALSNLLEHMGQFDEAYRVVKQISRSELQQIHCSSCLERLMAIFQDANDQMRYDICRNKLLQLQSPTQSERGPFVRNRLPKPPRQIRH</sequence>
<reference evidence="2 3" key="1">
    <citation type="submission" date="2019-02" db="EMBL/GenBank/DDBJ databases">
        <title>Deep-cultivation of Planctomycetes and their phenomic and genomic characterization uncovers novel biology.</title>
        <authorList>
            <person name="Wiegand S."/>
            <person name="Jogler M."/>
            <person name="Boedeker C."/>
            <person name="Pinto D."/>
            <person name="Vollmers J."/>
            <person name="Rivas-Marin E."/>
            <person name="Kohn T."/>
            <person name="Peeters S.H."/>
            <person name="Heuer A."/>
            <person name="Rast P."/>
            <person name="Oberbeckmann S."/>
            <person name="Bunk B."/>
            <person name="Jeske O."/>
            <person name="Meyerdierks A."/>
            <person name="Storesund J.E."/>
            <person name="Kallscheuer N."/>
            <person name="Luecker S."/>
            <person name="Lage O.M."/>
            <person name="Pohl T."/>
            <person name="Merkel B.J."/>
            <person name="Hornburger P."/>
            <person name="Mueller R.-W."/>
            <person name="Bruemmer F."/>
            <person name="Labrenz M."/>
            <person name="Spormann A.M."/>
            <person name="Op den Camp H."/>
            <person name="Overmann J."/>
            <person name="Amann R."/>
            <person name="Jetten M.S.M."/>
            <person name="Mascher T."/>
            <person name="Medema M.H."/>
            <person name="Devos D.P."/>
            <person name="Kaster A.-K."/>
            <person name="Ovreas L."/>
            <person name="Rohde M."/>
            <person name="Galperin M.Y."/>
            <person name="Jogler C."/>
        </authorList>
    </citation>
    <scope>NUCLEOTIDE SEQUENCE [LARGE SCALE GENOMIC DNA]</scope>
    <source>
        <strain evidence="2 3">HG66A1</strain>
    </source>
</reference>
<proteinExistence type="predicted"/>
<dbReference type="OrthoDB" id="271653at2"/>
<feature type="region of interest" description="Disordered" evidence="1">
    <location>
        <begin position="245"/>
        <end position="266"/>
    </location>
</feature>
<accession>A0A517PNC3</accession>